<evidence type="ECO:0000313" key="1">
    <source>
        <dbReference type="EMBL" id="SJM73040.1"/>
    </source>
</evidence>
<dbReference type="Proteomes" id="UP000188357">
    <property type="component" value="Unassembled WGS sequence"/>
</dbReference>
<proteinExistence type="predicted"/>
<dbReference type="NCBIfam" id="TIGR02565">
    <property type="entry name" value="cas_Csy2"/>
    <property type="match status" value="1"/>
</dbReference>
<dbReference type="Pfam" id="PF09614">
    <property type="entry name" value="Cas_Csy2"/>
    <property type="match status" value="1"/>
</dbReference>
<gene>
    <name evidence="1" type="primary">csy2_2</name>
    <name evidence="1" type="ORF">A1232T_02241</name>
</gene>
<evidence type="ECO:0000313" key="2">
    <source>
        <dbReference type="Proteomes" id="UP000188357"/>
    </source>
</evidence>
<dbReference type="EMBL" id="FUGE01000244">
    <property type="protein sequence ID" value="SJM73040.1"/>
    <property type="molecule type" value="Genomic_DNA"/>
</dbReference>
<accession>A0A1R4GXS3</accession>
<dbReference type="STRING" id="1945521.A1232T_02241"/>
<dbReference type="RefSeq" id="WP_077451979.1">
    <property type="nucleotide sequence ID" value="NZ_FUGE01000244.1"/>
</dbReference>
<dbReference type="InterPro" id="IPR013398">
    <property type="entry name" value="CRISPR-assoc_prot_Csy2"/>
</dbReference>
<sequence length="337" mass="37652">MTADFLNIDLGDGINSNDATASTQSVVGYLLFKRVLIEGANAISSPLTYGFPAVTGFLGSFHAMSRKLAESKADELSGISLGGVLLACHECTPQIYRDKPYNNYTFNQTRNPIKRDGKTASIIEEGKCRLVMTFAVEVLADTALSDSQTDTLIQHTTKWIWQQRMAGGSVHGLARSEPVQFFSYDKANELKPNLLPAFVLMEAQQEFSEIIKEVRFDNPNATALDALIDVSSLHHIPETLPNGETKWHTTSRKSGRGWLVPMPLGYQGISELYDAGVMQNVRNPEYPSQYVEAIYGLGKWVYPQRLGSNESEYDIAKAFWRYHYDEKNSLYLVTQNS</sequence>
<protein>
    <submittedName>
        <fullName evidence="1">CRISPR-associated protein Csy2</fullName>
    </submittedName>
</protein>
<dbReference type="CDD" id="cd09736">
    <property type="entry name" value="Csy2_I-F"/>
    <property type="match status" value="1"/>
</dbReference>
<keyword evidence="2" id="KW-1185">Reference proteome</keyword>
<name>A0A1R4GXS3_9GAMM</name>
<dbReference type="AlphaFoldDB" id="A0A1R4GXS3"/>
<reference evidence="1 2" key="1">
    <citation type="submission" date="2017-02" db="EMBL/GenBank/DDBJ databases">
        <authorList>
            <person name="Peterson S.W."/>
        </authorList>
    </citation>
    <scope>NUCLEOTIDE SEQUENCE [LARGE SCALE GENOMIC DNA]</scope>
    <source>
        <strain evidence="1">Psychrobacter_piechaudii</strain>
    </source>
</reference>
<dbReference type="OrthoDB" id="1550641at2"/>
<organism evidence="1 2">
    <name type="scientific">Psychrobacter piechaudii</name>
    <dbReference type="NCBI Taxonomy" id="1945521"/>
    <lineage>
        <taxon>Bacteria</taxon>
        <taxon>Pseudomonadati</taxon>
        <taxon>Pseudomonadota</taxon>
        <taxon>Gammaproteobacteria</taxon>
        <taxon>Moraxellales</taxon>
        <taxon>Moraxellaceae</taxon>
        <taxon>Psychrobacter</taxon>
    </lineage>
</organism>